<dbReference type="Proteomes" id="UP000199502">
    <property type="component" value="Unassembled WGS sequence"/>
</dbReference>
<evidence type="ECO:0000313" key="2">
    <source>
        <dbReference type="Proteomes" id="UP000199502"/>
    </source>
</evidence>
<protein>
    <recommendedName>
        <fullName evidence="3">Glycosyltransferase family 25 (LPS biosynthesis protein)</fullName>
    </recommendedName>
</protein>
<dbReference type="STRING" id="336292.SAMN05660710_03660"/>
<sequence>MKRNLMASLSKMVPRGLYRVPARLLAVLRHEGMTGLYDRVRYPKPFWQRQRHPARVVGPVTIRGGDDADRDQIARALQDAELPLAVSSSDPKFEGTVIHIDPVSQDRTRITQNDILILLRPTSLPEGELLSLTTRCQAVLISCPDILSCLQRGGVPIEKIFALKGRDALHEGITRYLIATKTIPADRQDWRVFSDLDDIPLRRLCLSLPETPARREHFLAGKPKDFEFFDGIRAFPGWVGAATSFRLMAQACLDQNIHPVLFCEDDVELPEDFELRYQVVRDYLATCQWDLFSGLITDVGSDYRVTKVVTYHGQTFVHLNRCVGMVFGLYNRAALEGISSWTLNSGMTIDRHLEATQSLEIVTTLPFLAGHCDDLDSSVWRFKNRRYRNMIHESEARLAQLVKEHDLRNVA</sequence>
<organism evidence="1 2">
    <name type="scientific">Paracoccus tibetensis</name>
    <dbReference type="NCBI Taxonomy" id="336292"/>
    <lineage>
        <taxon>Bacteria</taxon>
        <taxon>Pseudomonadati</taxon>
        <taxon>Pseudomonadota</taxon>
        <taxon>Alphaproteobacteria</taxon>
        <taxon>Rhodobacterales</taxon>
        <taxon>Paracoccaceae</taxon>
        <taxon>Paracoccus</taxon>
    </lineage>
</organism>
<gene>
    <name evidence="1" type="ORF">SAMN05660710_03660</name>
</gene>
<proteinExistence type="predicted"/>
<evidence type="ECO:0008006" key="3">
    <source>
        <dbReference type="Google" id="ProtNLM"/>
    </source>
</evidence>
<dbReference type="OrthoDB" id="6493506at2"/>
<name>A0A1G5K395_9RHOB</name>
<dbReference type="AlphaFoldDB" id="A0A1G5K395"/>
<dbReference type="EMBL" id="FMVT01000021">
    <property type="protein sequence ID" value="SCY95057.1"/>
    <property type="molecule type" value="Genomic_DNA"/>
</dbReference>
<accession>A0A1G5K395</accession>
<keyword evidence="2" id="KW-1185">Reference proteome</keyword>
<evidence type="ECO:0000313" key="1">
    <source>
        <dbReference type="EMBL" id="SCY95057.1"/>
    </source>
</evidence>
<reference evidence="1 2" key="1">
    <citation type="submission" date="2016-10" db="EMBL/GenBank/DDBJ databases">
        <authorList>
            <person name="de Groot N.N."/>
        </authorList>
    </citation>
    <scope>NUCLEOTIDE SEQUENCE [LARGE SCALE GENOMIC DNA]</scope>
    <source>
        <strain evidence="1 2">CGMCC 1.8925</strain>
    </source>
</reference>